<protein>
    <submittedName>
        <fullName evidence="3">Oxidoreductase</fullName>
    </submittedName>
</protein>
<sequence length="285" mass="31443">MNISLKRLAVPVIVILLLAACAQFFLLRDASAASSPGELIDIGDIKIYVEQHGKKDDKAVPIIFLHGGLGSARSWGHQVNYFSKNYPVITPESRGQGRSTDNDATLTYHLMAEDMVRLMDKLKIPSAYIVGWSDGGNIGIDMAIHHPSRVKKVVAYGANINPAGLQNHFLDYLRTVTPEKMQRDSGGDFLALSAHPEKLPIIVEKIRKMWLTEPQFTPAQLAGITTPILIMDGQQEELIRPDHAPEIAAAIPNAKLVMLPDVGHYATFKTAKLWNETVESFLKSN</sequence>
<dbReference type="SUPFAM" id="SSF53474">
    <property type="entry name" value="alpha/beta-Hydrolases"/>
    <property type="match status" value="1"/>
</dbReference>
<dbReference type="InterPro" id="IPR000073">
    <property type="entry name" value="AB_hydrolase_1"/>
</dbReference>
<dbReference type="PROSITE" id="PS51257">
    <property type="entry name" value="PROKAR_LIPOPROTEIN"/>
    <property type="match status" value="1"/>
</dbReference>
<keyword evidence="1" id="KW-0378">Hydrolase</keyword>
<feature type="domain" description="AB hydrolase-1" evidence="2">
    <location>
        <begin position="61"/>
        <end position="189"/>
    </location>
</feature>
<dbReference type="Gene3D" id="3.40.50.1820">
    <property type="entry name" value="alpha/beta hydrolase"/>
    <property type="match status" value="1"/>
</dbReference>
<dbReference type="EMBL" id="BMYZ01000003">
    <property type="protein sequence ID" value="GGY83674.1"/>
    <property type="molecule type" value="Genomic_DNA"/>
</dbReference>
<dbReference type="Pfam" id="PF00561">
    <property type="entry name" value="Abhydrolase_1"/>
    <property type="match status" value="1"/>
</dbReference>
<dbReference type="PANTHER" id="PTHR43798">
    <property type="entry name" value="MONOACYLGLYCEROL LIPASE"/>
    <property type="match status" value="1"/>
</dbReference>
<name>A0ABQ3BC05_9GAMM</name>
<dbReference type="InterPro" id="IPR029058">
    <property type="entry name" value="AB_hydrolase_fold"/>
</dbReference>
<dbReference type="PANTHER" id="PTHR43798:SF31">
    <property type="entry name" value="AB HYDROLASE SUPERFAMILY PROTEIN YCLE"/>
    <property type="match status" value="1"/>
</dbReference>
<evidence type="ECO:0000313" key="4">
    <source>
        <dbReference type="Proteomes" id="UP000619761"/>
    </source>
</evidence>
<comment type="caution">
    <text evidence="3">The sequence shown here is derived from an EMBL/GenBank/DDBJ whole genome shotgun (WGS) entry which is preliminary data.</text>
</comment>
<gene>
    <name evidence="3" type="ORF">GCM10011613_30720</name>
</gene>
<organism evidence="3 4">
    <name type="scientific">Cellvibrio zantedeschiae</name>
    <dbReference type="NCBI Taxonomy" id="1237077"/>
    <lineage>
        <taxon>Bacteria</taxon>
        <taxon>Pseudomonadati</taxon>
        <taxon>Pseudomonadota</taxon>
        <taxon>Gammaproteobacteria</taxon>
        <taxon>Cellvibrionales</taxon>
        <taxon>Cellvibrionaceae</taxon>
        <taxon>Cellvibrio</taxon>
    </lineage>
</organism>
<accession>A0ABQ3BC05</accession>
<dbReference type="PRINTS" id="PR00111">
    <property type="entry name" value="ABHYDROLASE"/>
</dbReference>
<evidence type="ECO:0000256" key="1">
    <source>
        <dbReference type="ARBA" id="ARBA00022801"/>
    </source>
</evidence>
<reference evidence="4" key="1">
    <citation type="journal article" date="2019" name="Int. J. Syst. Evol. Microbiol.">
        <title>The Global Catalogue of Microorganisms (GCM) 10K type strain sequencing project: providing services to taxonomists for standard genome sequencing and annotation.</title>
        <authorList>
            <consortium name="The Broad Institute Genomics Platform"/>
            <consortium name="The Broad Institute Genome Sequencing Center for Infectious Disease"/>
            <person name="Wu L."/>
            <person name="Ma J."/>
        </authorList>
    </citation>
    <scope>NUCLEOTIDE SEQUENCE [LARGE SCALE GENOMIC DNA]</scope>
    <source>
        <strain evidence="4">KCTC 32239</strain>
    </source>
</reference>
<proteinExistence type="predicted"/>
<dbReference type="InterPro" id="IPR050266">
    <property type="entry name" value="AB_hydrolase_sf"/>
</dbReference>
<dbReference type="Proteomes" id="UP000619761">
    <property type="component" value="Unassembled WGS sequence"/>
</dbReference>
<evidence type="ECO:0000259" key="2">
    <source>
        <dbReference type="Pfam" id="PF00561"/>
    </source>
</evidence>
<evidence type="ECO:0000313" key="3">
    <source>
        <dbReference type="EMBL" id="GGY83674.1"/>
    </source>
</evidence>
<keyword evidence="4" id="KW-1185">Reference proteome</keyword>
<dbReference type="RefSeq" id="WP_189420186.1">
    <property type="nucleotide sequence ID" value="NZ_BMYZ01000003.1"/>
</dbReference>